<feature type="chain" id="PRO_5038925365" evidence="2">
    <location>
        <begin position="23"/>
        <end position="456"/>
    </location>
</feature>
<evidence type="ECO:0000313" key="4">
    <source>
        <dbReference type="Proteomes" id="UP000265614"/>
    </source>
</evidence>
<dbReference type="EMBL" id="QZEZ01000001">
    <property type="protein sequence ID" value="RJK98016.1"/>
    <property type="molecule type" value="Genomic_DNA"/>
</dbReference>
<gene>
    <name evidence="3" type="ORF">D5H78_03430</name>
</gene>
<dbReference type="OrthoDB" id="358201at2"/>
<reference evidence="3 4" key="1">
    <citation type="submission" date="2018-09" db="EMBL/GenBank/DDBJ databases">
        <title>YIM 75000 draft genome.</title>
        <authorList>
            <person name="Tang S."/>
            <person name="Feng Y."/>
        </authorList>
    </citation>
    <scope>NUCLEOTIDE SEQUENCE [LARGE SCALE GENOMIC DNA]</scope>
    <source>
        <strain evidence="3 4">YIM 75000</strain>
    </source>
</reference>
<dbReference type="Proteomes" id="UP000265614">
    <property type="component" value="Unassembled WGS sequence"/>
</dbReference>
<dbReference type="PANTHER" id="PTHR43649:SF12">
    <property type="entry name" value="DIACETYLCHITOBIOSE BINDING PROTEIN DASA"/>
    <property type="match status" value="1"/>
</dbReference>
<feature type="signal peptide" evidence="2">
    <location>
        <begin position="1"/>
        <end position="22"/>
    </location>
</feature>
<dbReference type="PROSITE" id="PS51257">
    <property type="entry name" value="PROKAR_LIPOPROTEIN"/>
    <property type="match status" value="1"/>
</dbReference>
<dbReference type="SUPFAM" id="SSF53850">
    <property type="entry name" value="Periplasmic binding protein-like II"/>
    <property type="match status" value="1"/>
</dbReference>
<organism evidence="3 4">
    <name type="scientific">Vallicoccus soli</name>
    <dbReference type="NCBI Taxonomy" id="2339232"/>
    <lineage>
        <taxon>Bacteria</taxon>
        <taxon>Bacillati</taxon>
        <taxon>Actinomycetota</taxon>
        <taxon>Actinomycetes</taxon>
        <taxon>Motilibacterales</taxon>
        <taxon>Vallicoccaceae</taxon>
        <taxon>Vallicoccus</taxon>
    </lineage>
</organism>
<dbReference type="AlphaFoldDB" id="A0A3A3ZA99"/>
<name>A0A3A3ZA99_9ACTN</name>
<protein>
    <submittedName>
        <fullName evidence="3">Extracellular solute-binding protein</fullName>
    </submittedName>
</protein>
<evidence type="ECO:0000256" key="2">
    <source>
        <dbReference type="SAM" id="SignalP"/>
    </source>
</evidence>
<keyword evidence="2" id="KW-0732">Signal</keyword>
<dbReference type="Gene3D" id="3.40.190.10">
    <property type="entry name" value="Periplasmic binding protein-like II"/>
    <property type="match status" value="2"/>
</dbReference>
<proteinExistence type="predicted"/>
<evidence type="ECO:0000256" key="1">
    <source>
        <dbReference type="SAM" id="MobiDB-lite"/>
    </source>
</evidence>
<accession>A0A3A3ZA99</accession>
<dbReference type="RefSeq" id="WP_119948943.1">
    <property type="nucleotide sequence ID" value="NZ_QZEZ01000001.1"/>
</dbReference>
<dbReference type="PANTHER" id="PTHR43649">
    <property type="entry name" value="ARABINOSE-BINDING PROTEIN-RELATED"/>
    <property type="match status" value="1"/>
</dbReference>
<keyword evidence="4" id="KW-1185">Reference proteome</keyword>
<dbReference type="InterPro" id="IPR006059">
    <property type="entry name" value="SBP"/>
</dbReference>
<evidence type="ECO:0000313" key="3">
    <source>
        <dbReference type="EMBL" id="RJK98016.1"/>
    </source>
</evidence>
<dbReference type="InterPro" id="IPR050490">
    <property type="entry name" value="Bact_solute-bd_prot1"/>
</dbReference>
<dbReference type="Pfam" id="PF01547">
    <property type="entry name" value="SBP_bac_1"/>
    <property type="match status" value="1"/>
</dbReference>
<comment type="caution">
    <text evidence="3">The sequence shown here is derived from an EMBL/GenBank/DDBJ whole genome shotgun (WGS) entry which is preliminary data.</text>
</comment>
<sequence>MNRPRPAALLAALASAALLATACTPGSGSEDEGAPAPRSTGDVQTDVSALGDVELVLWDQEVRGGQAAQMERLVASFQDEHPNVRIERVSRSFDDLKTTLRLALSSEDAPDVVQANNGRSDMGAFVEAGQLLPLDAYADAYGWTDRYPDSVLQYSRYSEDGATFGEGDLYGLPQVGEVVGVFYNEAKLAALGLEPPRTFQELEDAMATAKEAGELPMQLGNLDGWPAIHVFGTVLGAHVPAEQVTELAFGRPGQSWTTPEAQQAAEQLRGWVDAGYFPEGFNGVGYDPAWQAFAEGEGVFLVGGTWLTADLNRAMGAQVGFMLPPPAEAGREATVTGGTGLPFAVTAQSPDADAAAAFIDHITSEQAMGVLAETGNLPIVDTAGQDADSPLSDQVFGAFQEATEGGGLVPYLDYATPTMYDTLTQSLQDLLGGQASPDEVLQRIDEDYQQFAEGEG</sequence>
<feature type="region of interest" description="Disordered" evidence="1">
    <location>
        <begin position="24"/>
        <end position="44"/>
    </location>
</feature>